<dbReference type="AlphaFoldDB" id="A0A7K0C3Q4"/>
<reference evidence="1 2" key="1">
    <citation type="submission" date="2019-10" db="EMBL/GenBank/DDBJ databases">
        <title>Actinomadura rubteroloni sp. nov. and Actinomadura macrotermitis sp. nov., isolated from the gut of fungus growing-termite Macrotermes natalensis.</title>
        <authorList>
            <person name="Benndorf R."/>
            <person name="Martin K."/>
            <person name="Kuefner M."/>
            <person name="De Beer W."/>
            <person name="Kaster A.-K."/>
            <person name="Vollmers J."/>
            <person name="Poulsen M."/>
            <person name="Beemelmanns C."/>
        </authorList>
    </citation>
    <scope>NUCLEOTIDE SEQUENCE [LARGE SCALE GENOMIC DNA]</scope>
    <source>
        <strain evidence="1 2">RB68</strain>
    </source>
</reference>
<keyword evidence="2" id="KW-1185">Reference proteome</keyword>
<name>A0A7K0C3Q4_9ACTN</name>
<accession>A0A7K0C3Q4</accession>
<gene>
    <name evidence="1" type="ORF">ACRB68_61590</name>
</gene>
<sequence>MSIDRPRETDAVPDEIPLLPEPQQRLAALAAHLNAHRFMVELTKKDLIVRNPDADGCCPDNPVLSDTITCRPFERDGGHLWFSTASNDPITEAERITDAVLRIKGNLTPHTADDRTARR</sequence>
<dbReference type="Proteomes" id="UP000487268">
    <property type="component" value="Unassembled WGS sequence"/>
</dbReference>
<evidence type="ECO:0000313" key="2">
    <source>
        <dbReference type="Proteomes" id="UP000487268"/>
    </source>
</evidence>
<protein>
    <submittedName>
        <fullName evidence="1">Uncharacterized protein</fullName>
    </submittedName>
</protein>
<proteinExistence type="predicted"/>
<organism evidence="1 2">
    <name type="scientific">Actinomadura macrotermitis</name>
    <dbReference type="NCBI Taxonomy" id="2585200"/>
    <lineage>
        <taxon>Bacteria</taxon>
        <taxon>Bacillati</taxon>
        <taxon>Actinomycetota</taxon>
        <taxon>Actinomycetes</taxon>
        <taxon>Streptosporangiales</taxon>
        <taxon>Thermomonosporaceae</taxon>
        <taxon>Actinomadura</taxon>
    </lineage>
</organism>
<evidence type="ECO:0000313" key="1">
    <source>
        <dbReference type="EMBL" id="MQY08053.1"/>
    </source>
</evidence>
<dbReference type="OrthoDB" id="3478678at2"/>
<dbReference type="EMBL" id="WEGH01000004">
    <property type="protein sequence ID" value="MQY08053.1"/>
    <property type="molecule type" value="Genomic_DNA"/>
</dbReference>
<dbReference type="RefSeq" id="WP_153538660.1">
    <property type="nucleotide sequence ID" value="NZ_WEGH01000004.1"/>
</dbReference>
<comment type="caution">
    <text evidence="1">The sequence shown here is derived from an EMBL/GenBank/DDBJ whole genome shotgun (WGS) entry which is preliminary data.</text>
</comment>